<proteinExistence type="predicted"/>
<keyword evidence="1" id="KW-0812">Transmembrane</keyword>
<feature type="transmembrane region" description="Helical" evidence="1">
    <location>
        <begin position="31"/>
        <end position="49"/>
    </location>
</feature>
<sequence>MLSSAYLYLADFGIHVANFLGLGFIETAGLVFTGILPVYLFIVLGIGCYRRYAAVNRATSDTLQTSMFKLVNSLLVTNLGRPVEIRSGKFYWEITSGYGVILCKKHQGKAELWVPYSEDIVQSPNLIFDVYEREQIRPEYTYYCAGLEKLQKGVLITVSSEAELKSLDKYLFDY</sequence>
<dbReference type="Proteomes" id="UP000318717">
    <property type="component" value="Unassembled WGS sequence"/>
</dbReference>
<evidence type="ECO:0000313" key="2">
    <source>
        <dbReference type="EMBL" id="GEA51418.1"/>
    </source>
</evidence>
<dbReference type="OrthoDB" id="9802901at2"/>
<evidence type="ECO:0000313" key="3">
    <source>
        <dbReference type="Proteomes" id="UP000318717"/>
    </source>
</evidence>
<dbReference type="RefSeq" id="WP_141345762.1">
    <property type="nucleotide sequence ID" value="NZ_BJLF01000010.1"/>
</dbReference>
<organism evidence="2 3">
    <name type="scientific">Vibrio inusitatus NBRC 102082</name>
    <dbReference type="NCBI Taxonomy" id="1219070"/>
    <lineage>
        <taxon>Bacteria</taxon>
        <taxon>Pseudomonadati</taxon>
        <taxon>Pseudomonadota</taxon>
        <taxon>Gammaproteobacteria</taxon>
        <taxon>Vibrionales</taxon>
        <taxon>Vibrionaceae</taxon>
        <taxon>Vibrio</taxon>
    </lineage>
</organism>
<dbReference type="EMBL" id="BJLF01000010">
    <property type="protein sequence ID" value="GEA51418.1"/>
    <property type="molecule type" value="Genomic_DNA"/>
</dbReference>
<protein>
    <submittedName>
        <fullName evidence="2">Uncharacterized protein</fullName>
    </submittedName>
</protein>
<accession>A0A4Y3HWM1</accession>
<comment type="caution">
    <text evidence="2">The sequence shown here is derived from an EMBL/GenBank/DDBJ whole genome shotgun (WGS) entry which is preliminary data.</text>
</comment>
<name>A0A4Y3HWM1_9VIBR</name>
<keyword evidence="1" id="KW-1133">Transmembrane helix</keyword>
<reference evidence="2 3" key="1">
    <citation type="submission" date="2019-06" db="EMBL/GenBank/DDBJ databases">
        <title>Whole genome shotgun sequence of Vibrio inusitatus NBRC 102082.</title>
        <authorList>
            <person name="Hosoyama A."/>
            <person name="Uohara A."/>
            <person name="Ohji S."/>
            <person name="Ichikawa N."/>
        </authorList>
    </citation>
    <scope>NUCLEOTIDE SEQUENCE [LARGE SCALE GENOMIC DNA]</scope>
    <source>
        <strain evidence="2 3">NBRC 102082</strain>
    </source>
</reference>
<gene>
    <name evidence="2" type="ORF">VIN01S_22220</name>
</gene>
<evidence type="ECO:0000256" key="1">
    <source>
        <dbReference type="SAM" id="Phobius"/>
    </source>
</evidence>
<keyword evidence="3" id="KW-1185">Reference proteome</keyword>
<dbReference type="AlphaFoldDB" id="A0A4Y3HWM1"/>
<keyword evidence="1" id="KW-0472">Membrane</keyword>